<dbReference type="GO" id="GO:0015423">
    <property type="term" value="F:ABC-type maltose transporter activity"/>
    <property type="evidence" value="ECO:0007669"/>
    <property type="project" value="TreeGrafter"/>
</dbReference>
<feature type="transmembrane region" description="Helical" evidence="9">
    <location>
        <begin position="15"/>
        <end position="36"/>
    </location>
</feature>
<dbReference type="Proteomes" id="UP000633365">
    <property type="component" value="Unassembled WGS sequence"/>
</dbReference>
<dbReference type="GO" id="GO:0042956">
    <property type="term" value="P:maltodextrin transmembrane transport"/>
    <property type="evidence" value="ECO:0007669"/>
    <property type="project" value="TreeGrafter"/>
</dbReference>
<proteinExistence type="inferred from homology"/>
<evidence type="ECO:0000259" key="10">
    <source>
        <dbReference type="PROSITE" id="PS50928"/>
    </source>
</evidence>
<sequence>MIKSYKARRIISNGLIYLLLAIMGIIWVSPFAYLLMHSFRLESTIAVPYLVPQEWTFQNYIDLFAGAGSSSAINFPRWFLNTFVVACFSCVISTISVLAVAYTFSRLRFSARKKLMNVAMILGMFPGFMTMIAIYYLLKAMGLNQNLIALVICYSSGAGLGFQISKGFFDTIPRALDEAATIDGATKNQIFWRIILPMSKPIVVYTVLTAFIGPWCDFILAKIIMGDKRELYTVAIGLQSMTSAEFINEYYKQFLAGSVLVAIPITTLFLIMQRYYVEGVTAGGVKG</sequence>
<evidence type="ECO:0000256" key="4">
    <source>
        <dbReference type="ARBA" id="ARBA00022475"/>
    </source>
</evidence>
<organism evidence="11 12">
    <name type="scientific">Ruminococcus difficilis</name>
    <dbReference type="NCBI Taxonomy" id="2763069"/>
    <lineage>
        <taxon>Bacteria</taxon>
        <taxon>Bacillati</taxon>
        <taxon>Bacillota</taxon>
        <taxon>Clostridia</taxon>
        <taxon>Eubacteriales</taxon>
        <taxon>Oscillospiraceae</taxon>
        <taxon>Ruminococcus</taxon>
    </lineage>
</organism>
<keyword evidence="5" id="KW-0762">Sugar transport</keyword>
<feature type="transmembrane region" description="Helical" evidence="9">
    <location>
        <begin position="250"/>
        <end position="271"/>
    </location>
</feature>
<dbReference type="CDD" id="cd06261">
    <property type="entry name" value="TM_PBP2"/>
    <property type="match status" value="1"/>
</dbReference>
<keyword evidence="12" id="KW-1185">Reference proteome</keyword>
<evidence type="ECO:0000313" key="12">
    <source>
        <dbReference type="Proteomes" id="UP000633365"/>
    </source>
</evidence>
<evidence type="ECO:0000313" key="11">
    <source>
        <dbReference type="EMBL" id="MBK6089231.1"/>
    </source>
</evidence>
<feature type="transmembrane region" description="Helical" evidence="9">
    <location>
        <begin position="144"/>
        <end position="164"/>
    </location>
</feature>
<feature type="domain" description="ABC transmembrane type-1" evidence="10">
    <location>
        <begin position="79"/>
        <end position="272"/>
    </location>
</feature>
<protein>
    <submittedName>
        <fullName evidence="11">Sugar ABC transporter permease</fullName>
    </submittedName>
</protein>
<evidence type="ECO:0000256" key="8">
    <source>
        <dbReference type="ARBA" id="ARBA00023136"/>
    </source>
</evidence>
<dbReference type="GO" id="GO:0005886">
    <property type="term" value="C:plasma membrane"/>
    <property type="evidence" value="ECO:0007669"/>
    <property type="project" value="UniProtKB-SubCell"/>
</dbReference>
<dbReference type="InterPro" id="IPR035906">
    <property type="entry name" value="MetI-like_sf"/>
</dbReference>
<comment type="similarity">
    <text evidence="2">Belongs to the binding-protein-dependent transport system permease family. MalFG subfamily.</text>
</comment>
<keyword evidence="4" id="KW-1003">Cell membrane</keyword>
<dbReference type="EMBL" id="JAEQMG010000118">
    <property type="protein sequence ID" value="MBK6089231.1"/>
    <property type="molecule type" value="Genomic_DNA"/>
</dbReference>
<feature type="transmembrane region" description="Helical" evidence="9">
    <location>
        <begin position="78"/>
        <end position="103"/>
    </location>
</feature>
<keyword evidence="3 9" id="KW-0813">Transport</keyword>
<keyword evidence="6 9" id="KW-0812">Transmembrane</keyword>
<evidence type="ECO:0000256" key="6">
    <source>
        <dbReference type="ARBA" id="ARBA00022692"/>
    </source>
</evidence>
<evidence type="ECO:0000256" key="7">
    <source>
        <dbReference type="ARBA" id="ARBA00022989"/>
    </source>
</evidence>
<dbReference type="SUPFAM" id="SSF161098">
    <property type="entry name" value="MetI-like"/>
    <property type="match status" value="1"/>
</dbReference>
<dbReference type="Gene3D" id="1.10.3720.10">
    <property type="entry name" value="MetI-like"/>
    <property type="match status" value="1"/>
</dbReference>
<reference evidence="11" key="1">
    <citation type="submission" date="2021-01" db="EMBL/GenBank/DDBJ databases">
        <title>Genome public.</title>
        <authorList>
            <person name="Liu C."/>
            <person name="Sun Q."/>
        </authorList>
    </citation>
    <scope>NUCLEOTIDE SEQUENCE</scope>
    <source>
        <strain evidence="11">M6</strain>
    </source>
</reference>
<keyword evidence="8 9" id="KW-0472">Membrane</keyword>
<evidence type="ECO:0000256" key="9">
    <source>
        <dbReference type="RuleBase" id="RU363032"/>
    </source>
</evidence>
<evidence type="ECO:0000256" key="1">
    <source>
        <dbReference type="ARBA" id="ARBA00004651"/>
    </source>
</evidence>
<dbReference type="AlphaFoldDB" id="A0A934WSP3"/>
<dbReference type="RefSeq" id="WP_092969176.1">
    <property type="nucleotide sequence ID" value="NZ_JAEQMG010000118.1"/>
</dbReference>
<dbReference type="InterPro" id="IPR000515">
    <property type="entry name" value="MetI-like"/>
</dbReference>
<dbReference type="Pfam" id="PF00528">
    <property type="entry name" value="BPD_transp_1"/>
    <property type="match status" value="1"/>
</dbReference>
<accession>A0A934WSP3</accession>
<dbReference type="PANTHER" id="PTHR32243:SF50">
    <property type="entry name" value="MALTOSE_MALTODEXTRIN TRANSPORT SYSTEM PERMEASE PROTEIN MALG"/>
    <property type="match status" value="1"/>
</dbReference>
<evidence type="ECO:0000256" key="3">
    <source>
        <dbReference type="ARBA" id="ARBA00022448"/>
    </source>
</evidence>
<comment type="subcellular location">
    <subcellularLocation>
        <location evidence="1 9">Cell membrane</location>
        <topology evidence="1 9">Multi-pass membrane protein</topology>
    </subcellularLocation>
</comment>
<gene>
    <name evidence="11" type="ORF">JKK62_11375</name>
</gene>
<dbReference type="PROSITE" id="PS50928">
    <property type="entry name" value="ABC_TM1"/>
    <property type="match status" value="1"/>
</dbReference>
<name>A0A934WSP3_9FIRM</name>
<dbReference type="InterPro" id="IPR050901">
    <property type="entry name" value="BP-dep_ABC_trans_perm"/>
</dbReference>
<keyword evidence="7 9" id="KW-1133">Transmembrane helix</keyword>
<feature type="transmembrane region" description="Helical" evidence="9">
    <location>
        <begin position="115"/>
        <end position="138"/>
    </location>
</feature>
<comment type="caution">
    <text evidence="11">The sequence shown here is derived from an EMBL/GenBank/DDBJ whole genome shotgun (WGS) entry which is preliminary data.</text>
</comment>
<dbReference type="PANTHER" id="PTHR32243">
    <property type="entry name" value="MALTOSE TRANSPORT SYSTEM PERMEASE-RELATED"/>
    <property type="match status" value="1"/>
</dbReference>
<evidence type="ECO:0000256" key="2">
    <source>
        <dbReference type="ARBA" id="ARBA00009047"/>
    </source>
</evidence>
<evidence type="ECO:0000256" key="5">
    <source>
        <dbReference type="ARBA" id="ARBA00022597"/>
    </source>
</evidence>